<dbReference type="EMBL" id="MSJL01000014">
    <property type="protein sequence ID" value="OLF50007.1"/>
    <property type="molecule type" value="Genomic_DNA"/>
</dbReference>
<dbReference type="Proteomes" id="UP000255213">
    <property type="component" value="Unassembled WGS sequence"/>
</dbReference>
<evidence type="ECO:0000313" key="8">
    <source>
        <dbReference type="Proteomes" id="UP000186437"/>
    </source>
</evidence>
<keyword evidence="6" id="KW-0547">Nucleotide-binding</keyword>
<dbReference type="Pfam" id="PF00271">
    <property type="entry name" value="Helicase_C"/>
    <property type="match status" value="1"/>
</dbReference>
<dbReference type="Pfam" id="PF00176">
    <property type="entry name" value="SNF2-rel_dom"/>
    <property type="match status" value="1"/>
</dbReference>
<dbReference type="PROSITE" id="PS51192">
    <property type="entry name" value="HELICASE_ATP_BIND_1"/>
    <property type="match status" value="1"/>
</dbReference>
<dbReference type="GO" id="GO:0008270">
    <property type="term" value="F:zinc ion binding"/>
    <property type="evidence" value="ECO:0007669"/>
    <property type="project" value="UniProtKB-KW"/>
</dbReference>
<dbReference type="InterPro" id="IPR049730">
    <property type="entry name" value="SNF2/RAD54-like_C"/>
</dbReference>
<reference evidence="6" key="1">
    <citation type="submission" date="2016-12" db="EMBL/GenBank/DDBJ databases">
        <authorList>
            <person name="Song W.-J."/>
            <person name="Kurnit D.M."/>
        </authorList>
    </citation>
    <scope>NUCLEOTIDE SEQUENCE [LARGE SCALE GENOMIC DNA]</scope>
    <source>
        <strain evidence="6">ATCC 51725</strain>
    </source>
</reference>
<dbReference type="PROSITE" id="PS51194">
    <property type="entry name" value="HELICASE_CTER"/>
    <property type="match status" value="1"/>
</dbReference>
<feature type="domain" description="SWIM-type" evidence="3">
    <location>
        <begin position="43"/>
        <end position="74"/>
    </location>
</feature>
<dbReference type="AlphaFoldDB" id="A0A1Q8EDX8"/>
<dbReference type="SMART" id="SM00487">
    <property type="entry name" value="DEXDc"/>
    <property type="match status" value="1"/>
</dbReference>
<dbReference type="InterPro" id="IPR014001">
    <property type="entry name" value="Helicase_ATP-bd"/>
</dbReference>
<reference evidence="7 9" key="3">
    <citation type="submission" date="2018-06" db="EMBL/GenBank/DDBJ databases">
        <authorList>
            <consortium name="Pathogen Informatics"/>
            <person name="Doyle S."/>
        </authorList>
    </citation>
    <scope>NUCLEOTIDE SEQUENCE [LARGE SCALE GENOMIC DNA]</scope>
    <source>
        <strain evidence="7 9">NCTC12957</strain>
    </source>
</reference>
<gene>
    <name evidence="6" type="ORF">BU200_04245</name>
    <name evidence="7" type="ORF">NCTC12957_02100</name>
</gene>
<dbReference type="Pfam" id="PF04434">
    <property type="entry name" value="SWIM"/>
    <property type="match status" value="1"/>
</dbReference>
<dbReference type="InterPro" id="IPR038718">
    <property type="entry name" value="SNF2-like_sf"/>
</dbReference>
<dbReference type="GO" id="GO:0004386">
    <property type="term" value="F:helicase activity"/>
    <property type="evidence" value="ECO:0007669"/>
    <property type="project" value="UniProtKB-KW"/>
</dbReference>
<evidence type="ECO:0000259" key="3">
    <source>
        <dbReference type="PROSITE" id="PS50966"/>
    </source>
</evidence>
<keyword evidence="8" id="KW-1185">Reference proteome</keyword>
<evidence type="ECO:0000259" key="4">
    <source>
        <dbReference type="PROSITE" id="PS51192"/>
    </source>
</evidence>
<organism evidence="6 8">
    <name type="scientific">Streptococcus acidominimus</name>
    <dbReference type="NCBI Taxonomy" id="1326"/>
    <lineage>
        <taxon>Bacteria</taxon>
        <taxon>Bacillati</taxon>
        <taxon>Bacillota</taxon>
        <taxon>Bacilli</taxon>
        <taxon>Lactobacillales</taxon>
        <taxon>Streptococcaceae</taxon>
        <taxon>Streptococcus</taxon>
    </lineage>
</organism>
<protein>
    <submittedName>
        <fullName evidence="6 7">RNA helicase</fullName>
    </submittedName>
</protein>
<keyword evidence="2" id="KW-0863">Zinc-finger</keyword>
<dbReference type="SUPFAM" id="SSF52540">
    <property type="entry name" value="P-loop containing nucleoside triphosphate hydrolases"/>
    <property type="match status" value="2"/>
</dbReference>
<name>A0A1Q8EDX8_STRAI</name>
<keyword evidence="2" id="KW-0862">Zinc</keyword>
<dbReference type="PANTHER" id="PTHR10799">
    <property type="entry name" value="SNF2/RAD54 HELICASE FAMILY"/>
    <property type="match status" value="1"/>
</dbReference>
<proteinExistence type="predicted"/>
<dbReference type="Gene3D" id="3.40.50.300">
    <property type="entry name" value="P-loop containing nucleotide triphosphate hydrolases"/>
    <property type="match status" value="1"/>
</dbReference>
<keyword evidence="1" id="KW-0378">Hydrolase</keyword>
<dbReference type="InterPro" id="IPR007527">
    <property type="entry name" value="Znf_SWIM"/>
</dbReference>
<reference evidence="8" key="2">
    <citation type="submission" date="2016-12" db="EMBL/GenBank/DDBJ databases">
        <authorList>
            <person name="Gulvik C.A."/>
        </authorList>
    </citation>
    <scope>NUCLEOTIDE SEQUENCE [LARGE SCALE GENOMIC DNA]</scope>
    <source>
        <strain evidence="8">ATCC 51725</strain>
    </source>
</reference>
<evidence type="ECO:0000256" key="2">
    <source>
        <dbReference type="PROSITE-ProRule" id="PRU00325"/>
    </source>
</evidence>
<dbReference type="InterPro" id="IPR027417">
    <property type="entry name" value="P-loop_NTPase"/>
</dbReference>
<feature type="domain" description="Helicase C-terminal" evidence="5">
    <location>
        <begin position="866"/>
        <end position="1024"/>
    </location>
</feature>
<dbReference type="InterPro" id="IPR001650">
    <property type="entry name" value="Helicase_C-like"/>
</dbReference>
<dbReference type="Proteomes" id="UP000186437">
    <property type="component" value="Unassembled WGS sequence"/>
</dbReference>
<evidence type="ECO:0000313" key="7">
    <source>
        <dbReference type="EMBL" id="SUN08502.1"/>
    </source>
</evidence>
<evidence type="ECO:0000313" key="6">
    <source>
        <dbReference type="EMBL" id="OLF50007.1"/>
    </source>
</evidence>
<dbReference type="Pfam" id="PF08455">
    <property type="entry name" value="SNF2_assoc"/>
    <property type="match status" value="1"/>
</dbReference>
<keyword evidence="6" id="KW-0067">ATP-binding</keyword>
<dbReference type="GO" id="GO:0005524">
    <property type="term" value="F:ATP binding"/>
    <property type="evidence" value="ECO:0007669"/>
    <property type="project" value="InterPro"/>
</dbReference>
<dbReference type="Gene3D" id="3.40.50.10810">
    <property type="entry name" value="Tandem AAA-ATPase domain"/>
    <property type="match status" value="1"/>
</dbReference>
<keyword evidence="2" id="KW-0479">Metal-binding</keyword>
<dbReference type="PROSITE" id="PS50966">
    <property type="entry name" value="ZF_SWIM"/>
    <property type="match status" value="1"/>
</dbReference>
<dbReference type="OrthoDB" id="9760715at2"/>
<dbReference type="RefSeq" id="WP_075098989.1">
    <property type="nucleotide sequence ID" value="NZ_MSJL01000014.1"/>
</dbReference>
<evidence type="ECO:0000259" key="5">
    <source>
        <dbReference type="PROSITE" id="PS51194"/>
    </source>
</evidence>
<dbReference type="EMBL" id="UHEN01000001">
    <property type="protein sequence ID" value="SUN08502.1"/>
    <property type="molecule type" value="Genomic_DNA"/>
</dbReference>
<sequence>MGRLMPGRIRQEGILLYERGLVEIRQVEDRQLFLKIAEEDFCYALEETKLSCSCQLFSQKGYCQHLAAVEYFLKNDTEGKALEEQLSAGKAEHEETKRRTYFGGLFLDDILENPQNVAIHYRLAVEGQLQLFDHNIDWTLKIQRGIDPRTYIIRDIGAFLQTVKKGGYYQIGKQYYEKISFEQFDVASQEVITFLWRLVPNKKVGDLEILVHYGRHLQLPLSNFEEGLDILGQLESFEFHYEMNTYKDLQLLAFDAHASCYSFEVVVHQYMIELRVHEQAFRELFKGRYLLVDNRLYYLDRKQERILAALKALVPNEAGEKVVQFDFQDQERLALSLLELQLVGAVKAPKRFVIHDFRPRFELSLHAEGEIELDLILEFDHRQVASREELNRLPFSYHFQHLAQVEQVIQESGFKGDFITRHPGLQPAEWYDFFHQTLPKFRALGQVQLSSELEGMLIASQPRIKVETRGVLLDISFDFTGIAEEEIEQAVTALLEEATHFTSQTGKVLVFDEETKRLSRTLQDLRARYQSAGHLSLDHLASYQLAQTWAGKEAVHFSKDFQQLAYDLAHPESFALPELQVTADLRDYQRLGVRWLSMLNHYGFGGILADDMGLGKTLQTIAFLSSQLEADQKVLILAPSSLIYNWQSECQTFAPDLDVAVAYGNKEKREEQIRAAHQIIITSYHSFRQDSELYQQQDYDYLILDEAQVMKNAQSKIAQLLREFEVGNCFALSGTPIENHLSELWSIFQIVLPGLLPGKTEFAKLSAQEVARIIKPFVLRRKKEDVLLELPDLLEINVLNELTDEQKVVYLAQLKQMQSSILDASDAEIQRKKMEILAGITRLRQICDTPSLFLSDYGGGSGKLESLRELLEQLKEGSHRILIFSQFRTMLDMIEGELEALGLTSYKLTGSTPANLRQEMTTAFNAGSRDAFLISLKAGGVGLNLTGADSVILVDLWWNPAVEAQAISRAHRMGQTEKVECYRLITRGTIEEKIQALQESKKHLVTTVLDGNESRASMTVDDIRDILGL</sequence>
<dbReference type="CDD" id="cd18793">
    <property type="entry name" value="SF2_C_SNF"/>
    <property type="match status" value="1"/>
</dbReference>
<feature type="domain" description="Helicase ATP-binding" evidence="4">
    <location>
        <begin position="597"/>
        <end position="754"/>
    </location>
</feature>
<dbReference type="InterPro" id="IPR000330">
    <property type="entry name" value="SNF2_N"/>
</dbReference>
<accession>A0A1Q8EDX8</accession>
<dbReference type="GO" id="GO:0016787">
    <property type="term" value="F:hydrolase activity"/>
    <property type="evidence" value="ECO:0007669"/>
    <property type="project" value="UniProtKB-KW"/>
</dbReference>
<evidence type="ECO:0000256" key="1">
    <source>
        <dbReference type="ARBA" id="ARBA00022801"/>
    </source>
</evidence>
<keyword evidence="6" id="KW-0347">Helicase</keyword>
<evidence type="ECO:0000313" key="9">
    <source>
        <dbReference type="Proteomes" id="UP000255213"/>
    </source>
</evidence>
<dbReference type="SMART" id="SM00490">
    <property type="entry name" value="HELICc"/>
    <property type="match status" value="1"/>
</dbReference>
<dbReference type="InterPro" id="IPR013663">
    <property type="entry name" value="Helicase_SWF/SNF/SWI_bac"/>
</dbReference>